<evidence type="ECO:0000256" key="2">
    <source>
        <dbReference type="ARBA" id="ARBA00022723"/>
    </source>
</evidence>
<keyword evidence="4" id="KW-0378">Hydrolase</keyword>
<accession>A0A7Y0L6E6</accession>
<name>A0A7Y0L6E6_9FIRM</name>
<reference evidence="4 5" key="1">
    <citation type="submission" date="2020-04" db="EMBL/GenBank/DDBJ databases">
        <authorList>
            <person name="Zhang R."/>
            <person name="Schippers A."/>
        </authorList>
    </citation>
    <scope>NUCLEOTIDE SEQUENCE [LARGE SCALE GENOMIC DNA]</scope>
    <source>
        <strain evidence="4 5">DSM 109850</strain>
    </source>
</reference>
<dbReference type="GO" id="GO:0019752">
    <property type="term" value="P:carboxylic acid metabolic process"/>
    <property type="evidence" value="ECO:0007669"/>
    <property type="project" value="UniProtKB-ARBA"/>
</dbReference>
<dbReference type="SUPFAM" id="SSF56529">
    <property type="entry name" value="FAH"/>
    <property type="match status" value="1"/>
</dbReference>
<dbReference type="InterPro" id="IPR051121">
    <property type="entry name" value="FAH"/>
</dbReference>
<dbReference type="AlphaFoldDB" id="A0A7Y0L6E6"/>
<comment type="similarity">
    <text evidence="1">Belongs to the FAH family.</text>
</comment>
<keyword evidence="5" id="KW-1185">Reference proteome</keyword>
<gene>
    <name evidence="4" type="ORF">HIJ39_10500</name>
</gene>
<organism evidence="4 5">
    <name type="scientific">Sulfobacillus harzensis</name>
    <dbReference type="NCBI Taxonomy" id="2729629"/>
    <lineage>
        <taxon>Bacteria</taxon>
        <taxon>Bacillati</taxon>
        <taxon>Bacillota</taxon>
        <taxon>Clostridia</taxon>
        <taxon>Eubacteriales</taxon>
        <taxon>Clostridiales Family XVII. Incertae Sedis</taxon>
        <taxon>Sulfobacillus</taxon>
    </lineage>
</organism>
<dbReference type="Proteomes" id="UP000533476">
    <property type="component" value="Unassembled WGS sequence"/>
</dbReference>
<keyword evidence="2" id="KW-0479">Metal-binding</keyword>
<feature type="domain" description="Fumarylacetoacetase-like C-terminal" evidence="3">
    <location>
        <begin position="72"/>
        <end position="278"/>
    </location>
</feature>
<sequence>MKLACAEVHHHQELAIVTEGGVYAADGSMADILRRGDEGLQELKAQVREAEEGRRQPLEQYRLLPPVPEPGKIICVGLNYRPHVAEGHFEIPTHPVLFNKYVSSLVGDGATVRAPGDSEQLDYEAELVIVMGRRAQNVSEQDALNYVFGYTNGNDLSARDLQFRTPQWLLGKAADGLAPIGPYIVTADEVPNPDHLEIRGYRNGQLVQHSNTDQMIFSCRFLISYISRYITLEPGDLLFTGTPEGVIMGQDPAARKWLSPGETLTVAVEGLGELTTHIG</sequence>
<dbReference type="InterPro" id="IPR036663">
    <property type="entry name" value="Fumarylacetoacetase_C_sf"/>
</dbReference>
<dbReference type="GO" id="GO:0046872">
    <property type="term" value="F:metal ion binding"/>
    <property type="evidence" value="ECO:0007669"/>
    <property type="project" value="UniProtKB-KW"/>
</dbReference>
<dbReference type="Pfam" id="PF01557">
    <property type="entry name" value="FAA_hydrolase"/>
    <property type="match status" value="1"/>
</dbReference>
<evidence type="ECO:0000259" key="3">
    <source>
        <dbReference type="Pfam" id="PF01557"/>
    </source>
</evidence>
<comment type="caution">
    <text evidence="4">The sequence shown here is derived from an EMBL/GenBank/DDBJ whole genome shotgun (WGS) entry which is preliminary data.</text>
</comment>
<dbReference type="GO" id="GO:0016787">
    <property type="term" value="F:hydrolase activity"/>
    <property type="evidence" value="ECO:0007669"/>
    <property type="project" value="UniProtKB-KW"/>
</dbReference>
<dbReference type="InterPro" id="IPR011234">
    <property type="entry name" value="Fumarylacetoacetase-like_C"/>
</dbReference>
<dbReference type="FunFam" id="3.90.850.10:FF:000002">
    <property type="entry name" value="2-hydroxyhepta-2,4-diene-1,7-dioate isomerase"/>
    <property type="match status" value="1"/>
</dbReference>
<evidence type="ECO:0000256" key="1">
    <source>
        <dbReference type="ARBA" id="ARBA00010211"/>
    </source>
</evidence>
<proteinExistence type="inferred from homology"/>
<dbReference type="PANTHER" id="PTHR42796:SF4">
    <property type="entry name" value="FUMARYLACETOACETATE HYDROLASE DOMAIN-CONTAINING PROTEIN 2A"/>
    <property type="match status" value="1"/>
</dbReference>
<evidence type="ECO:0000313" key="4">
    <source>
        <dbReference type="EMBL" id="NMP22779.1"/>
    </source>
</evidence>
<evidence type="ECO:0000313" key="5">
    <source>
        <dbReference type="Proteomes" id="UP000533476"/>
    </source>
</evidence>
<dbReference type="Gene3D" id="3.90.850.10">
    <property type="entry name" value="Fumarylacetoacetase-like, C-terminal domain"/>
    <property type="match status" value="1"/>
</dbReference>
<dbReference type="PANTHER" id="PTHR42796">
    <property type="entry name" value="FUMARYLACETOACETATE HYDROLASE DOMAIN-CONTAINING PROTEIN 2A-RELATED"/>
    <property type="match status" value="1"/>
</dbReference>
<dbReference type="RefSeq" id="WP_169099430.1">
    <property type="nucleotide sequence ID" value="NZ_JABBVZ010000031.1"/>
</dbReference>
<dbReference type="EMBL" id="JABBVZ010000031">
    <property type="protein sequence ID" value="NMP22779.1"/>
    <property type="molecule type" value="Genomic_DNA"/>
</dbReference>
<dbReference type="GO" id="GO:0016853">
    <property type="term" value="F:isomerase activity"/>
    <property type="evidence" value="ECO:0007669"/>
    <property type="project" value="UniProtKB-ARBA"/>
</dbReference>
<protein>
    <submittedName>
        <fullName evidence="4">Fumarylacetoacetate hydrolase family protein</fullName>
    </submittedName>
</protein>